<dbReference type="RefSeq" id="WP_173058715.1">
    <property type="nucleotide sequence ID" value="NZ_BAABGO010000021.1"/>
</dbReference>
<dbReference type="GO" id="GO:0032259">
    <property type="term" value="P:methylation"/>
    <property type="evidence" value="ECO:0007669"/>
    <property type="project" value="UniProtKB-KW"/>
</dbReference>
<dbReference type="AlphaFoldDB" id="A0A6V8KHI1"/>
<dbReference type="InterPro" id="IPR003788">
    <property type="entry name" value="NDUFAF7"/>
</dbReference>
<sequence length="319" mass="33084">MEDALYGGGGFFVTGAPAAHFRTSVHASPLFASAILRLVSRVDEALGRPERLDVVDVGAGRGELLATLRHAAPAELAARMSLTGVDRAPRPPSLPASVAWEPVPPAGITGVLLATEWLDNVPLDVVEDGRYVTVDGSGVESAGAPAAPADLEWLSRWWPDSPRAEVGAARDRAWAGAVATVERGLALAVDYGHVLGERPVGGTLTGYRSGRQVPPVPDGSCDITAHVAMDSVAEAGGRPYTLVSQRKALRALGVDGARPPIALASTDPVGYVRALASASAAAELTDRAGLGGHLWLLHPIAIDLPALGTWDDDRHDGPT</sequence>
<keyword evidence="2" id="KW-0808">Transferase</keyword>
<reference evidence="3 4" key="1">
    <citation type="submission" date="2020-03" db="EMBL/GenBank/DDBJ databases">
        <title>Whole genome shotgun sequence of Phytohabitans houttuyneae NBRC 108639.</title>
        <authorList>
            <person name="Komaki H."/>
            <person name="Tamura T."/>
        </authorList>
    </citation>
    <scope>NUCLEOTIDE SEQUENCE [LARGE SCALE GENOMIC DNA]</scope>
    <source>
        <strain evidence="3 4">NBRC 108639</strain>
    </source>
</reference>
<evidence type="ECO:0000313" key="3">
    <source>
        <dbReference type="EMBL" id="GFJ80185.1"/>
    </source>
</evidence>
<dbReference type="Gene3D" id="3.40.50.12710">
    <property type="match status" value="1"/>
</dbReference>
<evidence type="ECO:0008006" key="5">
    <source>
        <dbReference type="Google" id="ProtNLM"/>
    </source>
</evidence>
<protein>
    <recommendedName>
        <fullName evidence="5">SAM-dependent methyltransferase</fullName>
    </recommendedName>
</protein>
<reference evidence="3 4" key="2">
    <citation type="submission" date="2020-03" db="EMBL/GenBank/DDBJ databases">
        <authorList>
            <person name="Ichikawa N."/>
            <person name="Kimura A."/>
            <person name="Kitahashi Y."/>
            <person name="Uohara A."/>
        </authorList>
    </citation>
    <scope>NUCLEOTIDE SEQUENCE [LARGE SCALE GENOMIC DNA]</scope>
    <source>
        <strain evidence="3 4">NBRC 108639</strain>
    </source>
</reference>
<dbReference type="SUPFAM" id="SSF53335">
    <property type="entry name" value="S-adenosyl-L-methionine-dependent methyltransferases"/>
    <property type="match status" value="1"/>
</dbReference>
<evidence type="ECO:0000313" key="4">
    <source>
        <dbReference type="Proteomes" id="UP000482800"/>
    </source>
</evidence>
<accession>A0A6V8KHI1</accession>
<proteinExistence type="predicted"/>
<evidence type="ECO:0000256" key="1">
    <source>
        <dbReference type="ARBA" id="ARBA00022603"/>
    </source>
</evidence>
<comment type="caution">
    <text evidence="3">The sequence shown here is derived from an EMBL/GenBank/DDBJ whole genome shotgun (WGS) entry which is preliminary data.</text>
</comment>
<dbReference type="PANTHER" id="PTHR12049:SF7">
    <property type="entry name" value="PROTEIN ARGININE METHYLTRANSFERASE NDUFAF7, MITOCHONDRIAL"/>
    <property type="match status" value="1"/>
</dbReference>
<keyword evidence="1" id="KW-0489">Methyltransferase</keyword>
<dbReference type="PANTHER" id="PTHR12049">
    <property type="entry name" value="PROTEIN ARGININE METHYLTRANSFERASE NDUFAF7, MITOCHONDRIAL"/>
    <property type="match status" value="1"/>
</dbReference>
<dbReference type="InterPro" id="IPR029063">
    <property type="entry name" value="SAM-dependent_MTases_sf"/>
</dbReference>
<gene>
    <name evidence="3" type="ORF">Phou_043650</name>
</gene>
<evidence type="ECO:0000256" key="2">
    <source>
        <dbReference type="ARBA" id="ARBA00022679"/>
    </source>
</evidence>
<dbReference type="Pfam" id="PF02636">
    <property type="entry name" value="Methyltransf_28"/>
    <property type="match status" value="1"/>
</dbReference>
<dbReference type="Proteomes" id="UP000482800">
    <property type="component" value="Unassembled WGS sequence"/>
</dbReference>
<name>A0A6V8KHI1_9ACTN</name>
<keyword evidence="4" id="KW-1185">Reference proteome</keyword>
<dbReference type="InterPro" id="IPR038375">
    <property type="entry name" value="NDUFAF7_sf"/>
</dbReference>
<dbReference type="GO" id="GO:0035243">
    <property type="term" value="F:protein-arginine omega-N symmetric methyltransferase activity"/>
    <property type="evidence" value="ECO:0007669"/>
    <property type="project" value="TreeGrafter"/>
</dbReference>
<organism evidence="3 4">
    <name type="scientific">Phytohabitans houttuyneae</name>
    <dbReference type="NCBI Taxonomy" id="1076126"/>
    <lineage>
        <taxon>Bacteria</taxon>
        <taxon>Bacillati</taxon>
        <taxon>Actinomycetota</taxon>
        <taxon>Actinomycetes</taxon>
        <taxon>Micromonosporales</taxon>
        <taxon>Micromonosporaceae</taxon>
    </lineage>
</organism>
<dbReference type="EMBL" id="BLPF01000001">
    <property type="protein sequence ID" value="GFJ80185.1"/>
    <property type="molecule type" value="Genomic_DNA"/>
</dbReference>